<dbReference type="AlphaFoldDB" id="A0A1T4XK11"/>
<dbReference type="InterPro" id="IPR015421">
    <property type="entry name" value="PyrdxlP-dep_Trfase_major"/>
</dbReference>
<dbReference type="Pfam" id="PF00155">
    <property type="entry name" value="Aminotran_1_2"/>
    <property type="match status" value="1"/>
</dbReference>
<keyword evidence="5" id="KW-0804">Transcription</keyword>
<dbReference type="PANTHER" id="PTHR46577:SF1">
    <property type="entry name" value="HTH-TYPE TRANSCRIPTIONAL REGULATORY PROTEIN GABR"/>
    <property type="match status" value="1"/>
</dbReference>
<dbReference type="CDD" id="cd00609">
    <property type="entry name" value="AAT_like"/>
    <property type="match status" value="1"/>
</dbReference>
<evidence type="ECO:0000259" key="6">
    <source>
        <dbReference type="PROSITE" id="PS50949"/>
    </source>
</evidence>
<keyword evidence="2" id="KW-0663">Pyridoxal phosphate</keyword>
<organism evidence="7 8">
    <name type="scientific">Agreia bicolorata</name>
    <dbReference type="NCBI Taxonomy" id="110935"/>
    <lineage>
        <taxon>Bacteria</taxon>
        <taxon>Bacillati</taxon>
        <taxon>Actinomycetota</taxon>
        <taxon>Actinomycetes</taxon>
        <taxon>Micrococcales</taxon>
        <taxon>Microbacteriaceae</taxon>
        <taxon>Agreia</taxon>
    </lineage>
</organism>
<keyword evidence="3" id="KW-0805">Transcription regulation</keyword>
<dbReference type="SUPFAM" id="SSF53383">
    <property type="entry name" value="PLP-dependent transferases"/>
    <property type="match status" value="1"/>
</dbReference>
<dbReference type="PROSITE" id="PS50949">
    <property type="entry name" value="HTH_GNTR"/>
    <property type="match status" value="1"/>
</dbReference>
<evidence type="ECO:0000256" key="2">
    <source>
        <dbReference type="ARBA" id="ARBA00022898"/>
    </source>
</evidence>
<dbReference type="Gene3D" id="1.10.10.10">
    <property type="entry name" value="Winged helix-like DNA-binding domain superfamily/Winged helix DNA-binding domain"/>
    <property type="match status" value="1"/>
</dbReference>
<comment type="similarity">
    <text evidence="1">In the C-terminal section; belongs to the class-I pyridoxal-phosphate-dependent aminotransferase family.</text>
</comment>
<dbReference type="Gene3D" id="3.40.640.10">
    <property type="entry name" value="Type I PLP-dependent aspartate aminotransferase-like (Major domain)"/>
    <property type="match status" value="1"/>
</dbReference>
<evidence type="ECO:0000256" key="1">
    <source>
        <dbReference type="ARBA" id="ARBA00005384"/>
    </source>
</evidence>
<evidence type="ECO:0000313" key="7">
    <source>
        <dbReference type="EMBL" id="SKA89743.1"/>
    </source>
</evidence>
<evidence type="ECO:0000256" key="4">
    <source>
        <dbReference type="ARBA" id="ARBA00023125"/>
    </source>
</evidence>
<accession>A0A1T4XK11</accession>
<reference evidence="8" key="1">
    <citation type="submission" date="2017-02" db="EMBL/GenBank/DDBJ databases">
        <authorList>
            <person name="Varghese N."/>
            <person name="Submissions S."/>
        </authorList>
    </citation>
    <scope>NUCLEOTIDE SEQUENCE [LARGE SCALE GENOMIC DNA]</scope>
    <source>
        <strain evidence="8">VKM Ac-2052</strain>
    </source>
</reference>
<evidence type="ECO:0000313" key="8">
    <source>
        <dbReference type="Proteomes" id="UP000189735"/>
    </source>
</evidence>
<dbReference type="Proteomes" id="UP000189735">
    <property type="component" value="Unassembled WGS sequence"/>
</dbReference>
<dbReference type="GO" id="GO:0003700">
    <property type="term" value="F:DNA-binding transcription factor activity"/>
    <property type="evidence" value="ECO:0007669"/>
    <property type="project" value="InterPro"/>
</dbReference>
<dbReference type="EMBL" id="FUYG01000003">
    <property type="protein sequence ID" value="SKA89743.1"/>
    <property type="molecule type" value="Genomic_DNA"/>
</dbReference>
<keyword evidence="4" id="KW-0238">DNA-binding</keyword>
<dbReference type="GO" id="GO:0030170">
    <property type="term" value="F:pyridoxal phosphate binding"/>
    <property type="evidence" value="ECO:0007669"/>
    <property type="project" value="InterPro"/>
</dbReference>
<dbReference type="InterPro" id="IPR015424">
    <property type="entry name" value="PyrdxlP-dep_Trfase"/>
</dbReference>
<evidence type="ECO:0000256" key="5">
    <source>
        <dbReference type="ARBA" id="ARBA00023163"/>
    </source>
</evidence>
<dbReference type="PANTHER" id="PTHR46577">
    <property type="entry name" value="HTH-TYPE TRANSCRIPTIONAL REGULATORY PROTEIN GABR"/>
    <property type="match status" value="1"/>
</dbReference>
<sequence>MSDALLGTRALRSLLGDWKDGGGPLYQALFDRIRLLVLDGRIPAGTRLPAERELAQALEVSRTLVTSAYRELREGGYTTSVRGSGSVTRVPGRASLAVDAGGAFLDFTKAVMPACPGIALATQQSLEDFGRYLQGPGYNFEGIPELRDAVAERYTARGLPTTSDQILVTTGAQAAIALLSRVLLSRGDRALVELPSYPHAYEALALAGARLVPVSVTPGEGWDESALEQLMRRTTPAVGYLMPDFHNPTGESMSAELRERTIDQAMRAGTTLLIDETSGELDIDREGSFLPFAAYATPGDERSVVTIGSVGKTIWDGLRVGWIRAEAGLIRTLAAARPASDLGTPVLEQLIVTRMLADMPAILEGRREQLRAGRDRLQQLVAGSFPSWSAPPVAGGIASWVGLGSPVSSQLALAARAEGLLITAGPRFGLDGALERFLRIPLGYPTAQLEQGMDALGRAWQAIMRNPVPGAQAFGDVA</sequence>
<dbReference type="SUPFAM" id="SSF46785">
    <property type="entry name" value="Winged helix' DNA-binding domain"/>
    <property type="match status" value="1"/>
</dbReference>
<dbReference type="InterPro" id="IPR051446">
    <property type="entry name" value="HTH_trans_reg/aminotransferase"/>
</dbReference>
<dbReference type="Pfam" id="PF00392">
    <property type="entry name" value="GntR"/>
    <property type="match status" value="1"/>
</dbReference>
<dbReference type="InterPro" id="IPR036388">
    <property type="entry name" value="WH-like_DNA-bd_sf"/>
</dbReference>
<name>A0A1T4XK11_9MICO</name>
<feature type="domain" description="HTH gntR-type" evidence="6">
    <location>
        <begin position="23"/>
        <end position="91"/>
    </location>
</feature>
<dbReference type="PRINTS" id="PR00035">
    <property type="entry name" value="HTHGNTR"/>
</dbReference>
<proteinExistence type="inferred from homology"/>
<dbReference type="InterPro" id="IPR036390">
    <property type="entry name" value="WH_DNA-bd_sf"/>
</dbReference>
<evidence type="ECO:0000256" key="3">
    <source>
        <dbReference type="ARBA" id="ARBA00023015"/>
    </source>
</evidence>
<dbReference type="RefSeq" id="WP_078713752.1">
    <property type="nucleotide sequence ID" value="NZ_FUYG01000003.1"/>
</dbReference>
<dbReference type="InterPro" id="IPR004839">
    <property type="entry name" value="Aminotransferase_I/II_large"/>
</dbReference>
<gene>
    <name evidence="7" type="ORF">SAMN06295879_1220</name>
</gene>
<dbReference type="InterPro" id="IPR000524">
    <property type="entry name" value="Tscrpt_reg_HTH_GntR"/>
</dbReference>
<protein>
    <submittedName>
        <fullName evidence="7">Transcriptional regulator, GntR family</fullName>
    </submittedName>
</protein>
<dbReference type="CDD" id="cd07377">
    <property type="entry name" value="WHTH_GntR"/>
    <property type="match status" value="1"/>
</dbReference>
<dbReference type="GO" id="GO:0003677">
    <property type="term" value="F:DNA binding"/>
    <property type="evidence" value="ECO:0007669"/>
    <property type="project" value="UniProtKB-KW"/>
</dbReference>
<dbReference type="SMART" id="SM00345">
    <property type="entry name" value="HTH_GNTR"/>
    <property type="match status" value="1"/>
</dbReference>